<accession>M3D6X6</accession>
<gene>
    <name evidence="1" type="ORF">SEPMUDRAFT_132890</name>
</gene>
<proteinExistence type="predicted"/>
<evidence type="ECO:0000313" key="2">
    <source>
        <dbReference type="Proteomes" id="UP000016931"/>
    </source>
</evidence>
<dbReference type="GeneID" id="27899661"/>
<dbReference type="HOGENOM" id="CLU_1409611_0_0_1"/>
<evidence type="ECO:0000313" key="1">
    <source>
        <dbReference type="EMBL" id="EMF13629.1"/>
    </source>
</evidence>
<dbReference type="OrthoDB" id="3362851at2759"/>
<dbReference type="EMBL" id="KB456263">
    <property type="protein sequence ID" value="EMF13629.1"/>
    <property type="molecule type" value="Genomic_DNA"/>
</dbReference>
<dbReference type="STRING" id="692275.M3D6X6"/>
<dbReference type="RefSeq" id="XP_016761750.1">
    <property type="nucleotide sequence ID" value="XM_016902524.1"/>
</dbReference>
<dbReference type="Proteomes" id="UP000016931">
    <property type="component" value="Unassembled WGS sequence"/>
</dbReference>
<protein>
    <submittedName>
        <fullName evidence="1">Uncharacterized protein</fullName>
    </submittedName>
</protein>
<organism evidence="1 2">
    <name type="scientific">Sphaerulina musiva (strain SO2202)</name>
    <name type="common">Poplar stem canker fungus</name>
    <name type="synonym">Septoria musiva</name>
    <dbReference type="NCBI Taxonomy" id="692275"/>
    <lineage>
        <taxon>Eukaryota</taxon>
        <taxon>Fungi</taxon>
        <taxon>Dikarya</taxon>
        <taxon>Ascomycota</taxon>
        <taxon>Pezizomycotina</taxon>
        <taxon>Dothideomycetes</taxon>
        <taxon>Dothideomycetidae</taxon>
        <taxon>Mycosphaerellales</taxon>
        <taxon>Mycosphaerellaceae</taxon>
        <taxon>Sphaerulina</taxon>
    </lineage>
</organism>
<name>M3D6X6_SPHMS</name>
<keyword evidence="2" id="KW-1185">Reference proteome</keyword>
<sequence>MLGQCFLLQCQAIATRCEHGGGGAVKGGLLQDTWKDTWKPFYQLIQGILCQLIPKLLSNIELDTAGEGGGVGLFEDMTALVVALSLCVGTSTSSPAPLSNTAALPVISRERRGIDALYESVGNRAKAVLQTFAQSKLVALHLYNQTVTEEMSHRGQRGHEQRAYEKVSPNSIYYLGGGGGSGSGNGNGNGNLY</sequence>
<dbReference type="AlphaFoldDB" id="M3D6X6"/>
<reference evidence="1 2" key="1">
    <citation type="journal article" date="2012" name="PLoS Pathog.">
        <title>Diverse lifestyles and strategies of plant pathogenesis encoded in the genomes of eighteen Dothideomycetes fungi.</title>
        <authorList>
            <person name="Ohm R.A."/>
            <person name="Feau N."/>
            <person name="Henrissat B."/>
            <person name="Schoch C.L."/>
            <person name="Horwitz B.A."/>
            <person name="Barry K.W."/>
            <person name="Condon B.J."/>
            <person name="Copeland A.C."/>
            <person name="Dhillon B."/>
            <person name="Glaser F."/>
            <person name="Hesse C.N."/>
            <person name="Kosti I."/>
            <person name="LaButti K."/>
            <person name="Lindquist E.A."/>
            <person name="Lucas S."/>
            <person name="Salamov A.A."/>
            <person name="Bradshaw R.E."/>
            <person name="Ciuffetti L."/>
            <person name="Hamelin R.C."/>
            <person name="Kema G.H.J."/>
            <person name="Lawrence C."/>
            <person name="Scott J.A."/>
            <person name="Spatafora J.W."/>
            <person name="Turgeon B.G."/>
            <person name="de Wit P.J.G.M."/>
            <person name="Zhong S."/>
            <person name="Goodwin S.B."/>
            <person name="Grigoriev I.V."/>
        </authorList>
    </citation>
    <scope>NUCLEOTIDE SEQUENCE [LARGE SCALE GENOMIC DNA]</scope>
    <source>
        <strain evidence="1 2">SO2202</strain>
    </source>
</reference>